<dbReference type="InterPro" id="IPR031939">
    <property type="entry name" value="Adhesin_E-like"/>
</dbReference>
<feature type="signal peptide" evidence="1">
    <location>
        <begin position="1"/>
        <end position="21"/>
    </location>
</feature>
<evidence type="ECO:0000313" key="3">
    <source>
        <dbReference type="EMBL" id="NMY13818.1"/>
    </source>
</evidence>
<comment type="caution">
    <text evidence="3">The sequence shown here is derived from an EMBL/GenBank/DDBJ whole genome shotgun (WGS) entry which is preliminary data.</text>
</comment>
<dbReference type="Pfam" id="PF16747">
    <property type="entry name" value="Adhesin_E"/>
    <property type="match status" value="1"/>
</dbReference>
<dbReference type="AlphaFoldDB" id="A0A7Y1ADK1"/>
<protein>
    <recommendedName>
        <fullName evidence="2">Surface-adhesin protein E-like domain-containing protein</fullName>
    </recommendedName>
</protein>
<name>A0A7Y1ADK1_PSEVE</name>
<dbReference type="EMBL" id="JAAQWG010000135">
    <property type="protein sequence ID" value="NMY13818.1"/>
    <property type="molecule type" value="Genomic_DNA"/>
</dbReference>
<gene>
    <name evidence="3" type="ORF">HBO38_36560</name>
</gene>
<evidence type="ECO:0000256" key="1">
    <source>
        <dbReference type="SAM" id="SignalP"/>
    </source>
</evidence>
<reference evidence="3 4" key="1">
    <citation type="journal article" date="2020" name="Front. Microbiol.">
        <title>Genetic Organization of the aprX-lipA2 Operon Affects the Proteolytic Potential of Pseudomonas Species in Milk.</title>
        <authorList>
            <person name="Maier C."/>
            <person name="Huptas C."/>
            <person name="von Neubeck M."/>
            <person name="Scherer S."/>
            <person name="Wenning M."/>
            <person name="Lucking G."/>
        </authorList>
    </citation>
    <scope>NUCLEOTIDE SEQUENCE [LARGE SCALE GENOMIC DNA]</scope>
    <source>
        <strain evidence="3 4">DSM 16272</strain>
    </source>
</reference>
<evidence type="ECO:0000313" key="4">
    <source>
        <dbReference type="Proteomes" id="UP000537729"/>
    </source>
</evidence>
<evidence type="ECO:0000259" key="2">
    <source>
        <dbReference type="Pfam" id="PF16747"/>
    </source>
</evidence>
<accession>A0A7Y1ADK1</accession>
<dbReference type="Proteomes" id="UP000537729">
    <property type="component" value="Unassembled WGS sequence"/>
</dbReference>
<proteinExistence type="predicted"/>
<feature type="domain" description="Surface-adhesin protein E-like" evidence="2">
    <location>
        <begin position="94"/>
        <end position="158"/>
    </location>
</feature>
<sequence>MTATRTPIIVCAAALPVTAMGADTPKSAQDFQDSDTWHEVFKGANDQTVSTKGAVRTDAGRYEVWFKIESPLPHICHGNAFARSPADSVICESEKRSKAESSVSYYEINCARGTSRITQSIDYNFEGEVITQSDNESAKWTRPFPDSIGEGLNRLFCKQGN</sequence>
<organism evidence="3 4">
    <name type="scientific">Pseudomonas veronii</name>
    <dbReference type="NCBI Taxonomy" id="76761"/>
    <lineage>
        <taxon>Bacteria</taxon>
        <taxon>Pseudomonadati</taxon>
        <taxon>Pseudomonadota</taxon>
        <taxon>Gammaproteobacteria</taxon>
        <taxon>Pseudomonadales</taxon>
        <taxon>Pseudomonadaceae</taxon>
        <taxon>Pseudomonas</taxon>
    </lineage>
</organism>
<dbReference type="RefSeq" id="WP_169886771.1">
    <property type="nucleotide sequence ID" value="NZ_JAAQWG010000135.1"/>
</dbReference>
<feature type="chain" id="PRO_5030946206" description="Surface-adhesin protein E-like domain-containing protein" evidence="1">
    <location>
        <begin position="22"/>
        <end position="161"/>
    </location>
</feature>
<keyword evidence="1" id="KW-0732">Signal</keyword>